<keyword evidence="2" id="KW-1185">Reference proteome</keyword>
<accession>A0AAX4NJC6</accession>
<gene>
    <name evidence="1" type="ORF">OXIME_001648</name>
</gene>
<dbReference type="RefSeq" id="WP_393971373.1">
    <property type="nucleotide sequence ID" value="NZ_CP133772.1"/>
</dbReference>
<dbReference type="AlphaFoldDB" id="A0AAX4NJC6"/>
<proteinExistence type="predicted"/>
<name>A0AAX4NJC6_9ARCH</name>
<dbReference type="GeneID" id="95968386"/>
<dbReference type="KEGG" id="omr:OXIME_001648"/>
<dbReference type="EMBL" id="CP133772">
    <property type="protein sequence ID" value="WYY01052.1"/>
    <property type="molecule type" value="Genomic_DNA"/>
</dbReference>
<evidence type="ECO:0000313" key="2">
    <source>
        <dbReference type="Proteomes" id="UP001451606"/>
    </source>
</evidence>
<dbReference type="Proteomes" id="UP001451606">
    <property type="component" value="Chromosome"/>
</dbReference>
<protein>
    <submittedName>
        <fullName evidence="1">Uncharacterized protein</fullName>
    </submittedName>
</protein>
<sequence>MISILSALLNMRLCHCTNVNFSGESDWLKDRKKIGNTNSGRMKKHK</sequence>
<evidence type="ECO:0000313" key="1">
    <source>
        <dbReference type="EMBL" id="WYY01052.1"/>
    </source>
</evidence>
<reference evidence="1 2" key="1">
    <citation type="submission" date="2023-09" db="EMBL/GenBank/DDBJ databases">
        <authorList>
            <person name="Golyshina O.V."/>
            <person name="Lunev E.A."/>
            <person name="Bargiela R."/>
            <person name="Gaines M.C."/>
            <person name="Daum B."/>
            <person name="Bale N.J."/>
            <person name="Koenen M."/>
            <person name="Sinninghe Damst J.S."/>
            <person name="Yakimov M."/>
            <person name="Golyshin P.N."/>
        </authorList>
    </citation>
    <scope>NUCLEOTIDE SEQUENCE [LARGE SCALE GENOMIC DNA]</scope>
    <source>
        <strain evidence="1 2">M1</strain>
    </source>
</reference>
<organism evidence="1 2">
    <name type="scientific">Oxyplasma meridianum</name>
    <dbReference type="NCBI Taxonomy" id="3073602"/>
    <lineage>
        <taxon>Archaea</taxon>
        <taxon>Methanobacteriati</taxon>
        <taxon>Thermoplasmatota</taxon>
        <taxon>Thermoplasmata</taxon>
        <taxon>Thermoplasmatales</taxon>
        <taxon>Thermoplasmataceae</taxon>
        <taxon>Oxyplasma</taxon>
    </lineage>
</organism>